<organism evidence="1 2">
    <name type="scientific">Paenibacillus filicis</name>
    <dbReference type="NCBI Taxonomy" id="669464"/>
    <lineage>
        <taxon>Bacteria</taxon>
        <taxon>Bacillati</taxon>
        <taxon>Bacillota</taxon>
        <taxon>Bacilli</taxon>
        <taxon>Bacillales</taxon>
        <taxon>Paenibacillaceae</taxon>
        <taxon>Paenibacillus</taxon>
    </lineage>
</organism>
<keyword evidence="2" id="KW-1185">Reference proteome</keyword>
<proteinExistence type="predicted"/>
<reference evidence="1 2" key="1">
    <citation type="submission" date="2024-04" db="EMBL/GenBank/DDBJ databases">
        <title>draft genome sequnece of Paenibacillus filicis.</title>
        <authorList>
            <person name="Kim D.-U."/>
        </authorList>
    </citation>
    <scope>NUCLEOTIDE SEQUENCE [LARGE SCALE GENOMIC DNA]</scope>
    <source>
        <strain evidence="1 2">KACC14197</strain>
    </source>
</reference>
<name>A0ABU9DJT8_9BACL</name>
<dbReference type="Proteomes" id="UP001469365">
    <property type="component" value="Unassembled WGS sequence"/>
</dbReference>
<protein>
    <submittedName>
        <fullName evidence="1">Uncharacterized protein</fullName>
    </submittedName>
</protein>
<accession>A0ABU9DJT8</accession>
<evidence type="ECO:0000313" key="2">
    <source>
        <dbReference type="Proteomes" id="UP001469365"/>
    </source>
</evidence>
<sequence>MKPPESNLAACRMLRRGRGGYSAAAADLAGLPGCHERIAMFRAPRQL</sequence>
<gene>
    <name evidence="1" type="ORF">WMW72_14485</name>
</gene>
<dbReference type="EMBL" id="JBBPCC010000008">
    <property type="protein sequence ID" value="MEK8129109.1"/>
    <property type="molecule type" value="Genomic_DNA"/>
</dbReference>
<evidence type="ECO:0000313" key="1">
    <source>
        <dbReference type="EMBL" id="MEK8129109.1"/>
    </source>
</evidence>
<comment type="caution">
    <text evidence="1">The sequence shown here is derived from an EMBL/GenBank/DDBJ whole genome shotgun (WGS) entry which is preliminary data.</text>
</comment>